<evidence type="ECO:0000313" key="3">
    <source>
        <dbReference type="Proteomes" id="UP000265816"/>
    </source>
</evidence>
<dbReference type="Gene3D" id="3.40.630.30">
    <property type="match status" value="1"/>
</dbReference>
<reference evidence="2 3" key="1">
    <citation type="submission" date="2018-08" db="EMBL/GenBank/DDBJ databases">
        <title>Bacillus jemisoniae sp. nov., Bacillus chryseoplanitiae sp. nov., Bacillus resnikiae sp. nov., and Bacillus frankliniae sp. nov., isolated from Viking spacecraft and associated surfaces.</title>
        <authorList>
            <person name="Seuylemezian A."/>
            <person name="Vaishampayan P."/>
        </authorList>
    </citation>
    <scope>NUCLEOTIDE SEQUENCE [LARGE SCALE GENOMIC DNA]</scope>
    <source>
        <strain evidence="2 3">JJ-247</strain>
    </source>
</reference>
<dbReference type="Pfam" id="PF13302">
    <property type="entry name" value="Acetyltransf_3"/>
    <property type="match status" value="1"/>
</dbReference>
<dbReference type="EMBL" id="QWVT01000022">
    <property type="protein sequence ID" value="RID84288.1"/>
    <property type="molecule type" value="Genomic_DNA"/>
</dbReference>
<dbReference type="OrthoDB" id="9798081at2"/>
<gene>
    <name evidence="2" type="ORF">D1970_13375</name>
</gene>
<dbReference type="PROSITE" id="PS51186">
    <property type="entry name" value="GNAT"/>
    <property type="match status" value="1"/>
</dbReference>
<accession>A0A398B651</accession>
<dbReference type="InterPro" id="IPR051531">
    <property type="entry name" value="N-acetyltransferase"/>
</dbReference>
<organism evidence="2 3">
    <name type="scientific">Mesobacillus zeae</name>
    <dbReference type="NCBI Taxonomy" id="1917180"/>
    <lineage>
        <taxon>Bacteria</taxon>
        <taxon>Bacillati</taxon>
        <taxon>Bacillota</taxon>
        <taxon>Bacilli</taxon>
        <taxon>Bacillales</taxon>
        <taxon>Bacillaceae</taxon>
        <taxon>Mesobacillus</taxon>
    </lineage>
</organism>
<dbReference type="InterPro" id="IPR016181">
    <property type="entry name" value="Acyl_CoA_acyltransferase"/>
</dbReference>
<dbReference type="SUPFAM" id="SSF55729">
    <property type="entry name" value="Acyl-CoA N-acyltransferases (Nat)"/>
    <property type="match status" value="1"/>
</dbReference>
<dbReference type="PANTHER" id="PTHR43792:SF9">
    <property type="entry name" value="RIBOSOMAL-PROTEIN-ALANINE ACETYLTRANSFERASE"/>
    <property type="match status" value="1"/>
</dbReference>
<feature type="domain" description="N-acetyltransferase" evidence="1">
    <location>
        <begin position="11"/>
        <end position="182"/>
    </location>
</feature>
<keyword evidence="3" id="KW-1185">Reference proteome</keyword>
<evidence type="ECO:0000259" key="1">
    <source>
        <dbReference type="PROSITE" id="PS51186"/>
    </source>
</evidence>
<keyword evidence="2" id="KW-0808">Transferase</keyword>
<dbReference type="GO" id="GO:0008999">
    <property type="term" value="F:protein-N-terminal-alanine acetyltransferase activity"/>
    <property type="evidence" value="ECO:0007669"/>
    <property type="project" value="TreeGrafter"/>
</dbReference>
<proteinExistence type="predicted"/>
<dbReference type="AlphaFoldDB" id="A0A398B651"/>
<comment type="caution">
    <text evidence="2">The sequence shown here is derived from an EMBL/GenBank/DDBJ whole genome shotgun (WGS) entry which is preliminary data.</text>
</comment>
<protein>
    <submittedName>
        <fullName evidence="2">N-acetyltransferase</fullName>
    </submittedName>
</protein>
<dbReference type="Proteomes" id="UP000265816">
    <property type="component" value="Unassembled WGS sequence"/>
</dbReference>
<sequence length="183" mass="21774">MMNLMKETERLFLRPLQAADYENWLLSFNNRFPSLYRHDRGKMDMSDCTEEWFCQLVDKHKCLAENDEAYIFGAFLKEGGTHVGMIDFSTLARMDFQWARIGYTIHNQFWKKGYGKEAVVGLIEAGFEELNYHRIEAHINLDNEPSKRLALCVGMEFECIRKGFIFENEEWTDHEVYTVNRRY</sequence>
<dbReference type="PANTHER" id="PTHR43792">
    <property type="entry name" value="GNAT FAMILY, PUTATIVE (AFU_ORTHOLOGUE AFUA_3G00765)-RELATED-RELATED"/>
    <property type="match status" value="1"/>
</dbReference>
<evidence type="ECO:0000313" key="2">
    <source>
        <dbReference type="EMBL" id="RID84288.1"/>
    </source>
</evidence>
<dbReference type="InterPro" id="IPR000182">
    <property type="entry name" value="GNAT_dom"/>
</dbReference>
<name>A0A398B651_9BACI</name>
<dbReference type="GO" id="GO:0005737">
    <property type="term" value="C:cytoplasm"/>
    <property type="evidence" value="ECO:0007669"/>
    <property type="project" value="TreeGrafter"/>
</dbReference>